<dbReference type="RefSeq" id="WP_261968730.1">
    <property type="nucleotide sequence ID" value="NZ_JAHHZF010000005.1"/>
</dbReference>
<dbReference type="GO" id="GO:0009279">
    <property type="term" value="C:cell outer membrane"/>
    <property type="evidence" value="ECO:0007669"/>
    <property type="project" value="UniProtKB-SubCell"/>
</dbReference>
<feature type="chain" id="PRO_5037544332" evidence="6">
    <location>
        <begin position="23"/>
        <end position="231"/>
    </location>
</feature>
<evidence type="ECO:0000256" key="5">
    <source>
        <dbReference type="ARBA" id="ARBA00038306"/>
    </source>
</evidence>
<keyword evidence="3" id="KW-0472">Membrane</keyword>
<dbReference type="SUPFAM" id="SSF56925">
    <property type="entry name" value="OMPA-like"/>
    <property type="match status" value="1"/>
</dbReference>
<dbReference type="InterPro" id="IPR011250">
    <property type="entry name" value="OMP/PagP_B-barrel"/>
</dbReference>
<comment type="caution">
    <text evidence="8">The sequence shown here is derived from an EMBL/GenBank/DDBJ whole genome shotgun (WGS) entry which is preliminary data.</text>
</comment>
<evidence type="ECO:0000256" key="1">
    <source>
        <dbReference type="ARBA" id="ARBA00004442"/>
    </source>
</evidence>
<evidence type="ECO:0000256" key="3">
    <source>
        <dbReference type="ARBA" id="ARBA00023136"/>
    </source>
</evidence>
<comment type="similarity">
    <text evidence="5">Belongs to the Omp25/RopB family.</text>
</comment>
<gene>
    <name evidence="8" type="ORF">KL771_11675</name>
</gene>
<name>A0A947GF42_9HYPH</name>
<reference evidence="8 9" key="1">
    <citation type="submission" date="2021-06" db="EMBL/GenBank/DDBJ databases">
        <authorList>
            <person name="Grouzdev D.S."/>
            <person name="Koziaeva V."/>
        </authorList>
    </citation>
    <scope>NUCLEOTIDE SEQUENCE [LARGE SCALE GENOMIC DNA]</scope>
    <source>
        <strain evidence="8 9">22</strain>
    </source>
</reference>
<dbReference type="Proteomes" id="UP000766595">
    <property type="component" value="Unassembled WGS sequence"/>
</dbReference>
<sequence length="231" mass="24487">MNVWAFLTSAVITAISTGAALAQGQGPWSGSYVGLSGGIASVDNKITQVEGTEFEKPSYSNTGRGFFGGIFFGHNIQWGSVVAGGEADFSLASVRKKSFEKADPDDGMSSRLDAFSTVRGRLGYAASSSLLIYATGGLALGQFNQIAGDTDLSPSGNKKWDKVDTSGMRDHWKVGWAAGGGVEMMMLGNWTVRGEYLHADFGTALSGNDYNLKDKYSNSGHFGRVAVGYKF</sequence>
<evidence type="ECO:0000259" key="7">
    <source>
        <dbReference type="Pfam" id="PF13505"/>
    </source>
</evidence>
<dbReference type="InterPro" id="IPR051692">
    <property type="entry name" value="OMP-like"/>
</dbReference>
<dbReference type="Gene3D" id="2.40.160.20">
    <property type="match status" value="1"/>
</dbReference>
<dbReference type="AlphaFoldDB" id="A0A947GF42"/>
<accession>A0A947GF42</accession>
<dbReference type="InterPro" id="IPR027385">
    <property type="entry name" value="Beta-barrel_OMP"/>
</dbReference>
<dbReference type="EMBL" id="JAHHZF010000005">
    <property type="protein sequence ID" value="MBT9290120.1"/>
    <property type="molecule type" value="Genomic_DNA"/>
</dbReference>
<dbReference type="Pfam" id="PF13505">
    <property type="entry name" value="OMP_b-brl"/>
    <property type="match status" value="1"/>
</dbReference>
<dbReference type="PANTHER" id="PTHR34001:SF3">
    <property type="entry name" value="BLL7405 PROTEIN"/>
    <property type="match status" value="1"/>
</dbReference>
<keyword evidence="2 6" id="KW-0732">Signal</keyword>
<keyword evidence="4" id="KW-0998">Cell outer membrane</keyword>
<evidence type="ECO:0000256" key="2">
    <source>
        <dbReference type="ARBA" id="ARBA00022729"/>
    </source>
</evidence>
<proteinExistence type="inferred from homology"/>
<dbReference type="PANTHER" id="PTHR34001">
    <property type="entry name" value="BLL7405 PROTEIN"/>
    <property type="match status" value="1"/>
</dbReference>
<evidence type="ECO:0000313" key="8">
    <source>
        <dbReference type="EMBL" id="MBT9290120.1"/>
    </source>
</evidence>
<feature type="domain" description="Outer membrane protein beta-barrel" evidence="7">
    <location>
        <begin position="11"/>
        <end position="231"/>
    </location>
</feature>
<protein>
    <submittedName>
        <fullName evidence="8">Outer membrane beta-barrel protein</fullName>
    </submittedName>
</protein>
<evidence type="ECO:0000256" key="6">
    <source>
        <dbReference type="SAM" id="SignalP"/>
    </source>
</evidence>
<evidence type="ECO:0000256" key="4">
    <source>
        <dbReference type="ARBA" id="ARBA00023237"/>
    </source>
</evidence>
<organism evidence="8 9">
    <name type="scientific">Prosthecodimorpha staleyi</name>
    <dbReference type="NCBI Taxonomy" id="2840188"/>
    <lineage>
        <taxon>Bacteria</taxon>
        <taxon>Pseudomonadati</taxon>
        <taxon>Pseudomonadota</taxon>
        <taxon>Alphaproteobacteria</taxon>
        <taxon>Hyphomicrobiales</taxon>
        <taxon>Ancalomicrobiaceae</taxon>
        <taxon>Prosthecodimorpha</taxon>
    </lineage>
</organism>
<evidence type="ECO:0000313" key="9">
    <source>
        <dbReference type="Proteomes" id="UP000766595"/>
    </source>
</evidence>
<keyword evidence="9" id="KW-1185">Reference proteome</keyword>
<feature type="signal peptide" evidence="6">
    <location>
        <begin position="1"/>
        <end position="22"/>
    </location>
</feature>
<comment type="subcellular location">
    <subcellularLocation>
        <location evidence="1">Cell outer membrane</location>
    </subcellularLocation>
</comment>